<accession>A0A7K1V278</accession>
<evidence type="ECO:0000256" key="3">
    <source>
        <dbReference type="ARBA" id="ARBA00023163"/>
    </source>
</evidence>
<keyword evidence="7" id="KW-1185">Reference proteome</keyword>
<comment type="caution">
    <text evidence="6">The sequence shown here is derived from an EMBL/GenBank/DDBJ whole genome shotgun (WGS) entry which is preliminary data.</text>
</comment>
<evidence type="ECO:0000256" key="1">
    <source>
        <dbReference type="ARBA" id="ARBA00023015"/>
    </source>
</evidence>
<dbReference type="SUPFAM" id="SSF46689">
    <property type="entry name" value="Homeodomain-like"/>
    <property type="match status" value="1"/>
</dbReference>
<dbReference type="AlphaFoldDB" id="A0A7K1V278"/>
<evidence type="ECO:0000313" key="7">
    <source>
        <dbReference type="Proteomes" id="UP000466794"/>
    </source>
</evidence>
<evidence type="ECO:0000259" key="5">
    <source>
        <dbReference type="PROSITE" id="PS50977"/>
    </source>
</evidence>
<name>A0A7K1V278_9NOCA</name>
<keyword evidence="2 4" id="KW-0238">DNA-binding</keyword>
<dbReference type="InterPro" id="IPR009057">
    <property type="entry name" value="Homeodomain-like_sf"/>
</dbReference>
<dbReference type="InterPro" id="IPR001647">
    <property type="entry name" value="HTH_TetR"/>
</dbReference>
<dbReference type="EMBL" id="WRPP01000005">
    <property type="protein sequence ID" value="MVU80714.1"/>
    <property type="molecule type" value="Genomic_DNA"/>
</dbReference>
<feature type="DNA-binding region" description="H-T-H motif" evidence="4">
    <location>
        <begin position="27"/>
        <end position="46"/>
    </location>
</feature>
<proteinExistence type="predicted"/>
<dbReference type="Proteomes" id="UP000466794">
    <property type="component" value="Unassembled WGS sequence"/>
</dbReference>
<keyword evidence="3" id="KW-0804">Transcription</keyword>
<sequence length="186" mass="20860">MSRVVNKDQYFELGLEILARTGFKGLNIGVLVKEFGVTSGSFYHHFGSYQGFVNALLEFWANRQVVLLRDMEFGKSTPEADLQKLRDLTLGLHHEAEAAIRAWGANDDYVRDVQRRVDDARRKTVQKAIAGVVDDAELAKSLTSLGMAMLVGYQQLSAAGHHDDLSVLLDEYIRLVNSHIVVRERA</sequence>
<evidence type="ECO:0000256" key="2">
    <source>
        <dbReference type="ARBA" id="ARBA00023125"/>
    </source>
</evidence>
<evidence type="ECO:0000256" key="4">
    <source>
        <dbReference type="PROSITE-ProRule" id="PRU00335"/>
    </source>
</evidence>
<evidence type="ECO:0000313" key="6">
    <source>
        <dbReference type="EMBL" id="MVU80714.1"/>
    </source>
</evidence>
<dbReference type="PANTHER" id="PTHR47506:SF1">
    <property type="entry name" value="HTH-TYPE TRANSCRIPTIONAL REGULATOR YJDC"/>
    <property type="match status" value="1"/>
</dbReference>
<dbReference type="GO" id="GO:0003677">
    <property type="term" value="F:DNA binding"/>
    <property type="evidence" value="ECO:0007669"/>
    <property type="project" value="UniProtKB-UniRule"/>
</dbReference>
<dbReference type="Pfam" id="PF00440">
    <property type="entry name" value="TetR_N"/>
    <property type="match status" value="1"/>
</dbReference>
<keyword evidence="1" id="KW-0805">Transcription regulation</keyword>
<dbReference type="Gene3D" id="1.10.357.10">
    <property type="entry name" value="Tetracycline Repressor, domain 2"/>
    <property type="match status" value="1"/>
</dbReference>
<feature type="domain" description="HTH tetR-type" evidence="5">
    <location>
        <begin position="4"/>
        <end position="64"/>
    </location>
</feature>
<reference evidence="6 7" key="1">
    <citation type="submission" date="2019-12" db="EMBL/GenBank/DDBJ databases">
        <title>Nocardia sp. nov. ET3-3 isolated from soil.</title>
        <authorList>
            <person name="Kanchanasin P."/>
            <person name="Tanasupawat S."/>
            <person name="Yuki M."/>
            <person name="Kudo T."/>
        </authorList>
    </citation>
    <scope>NUCLEOTIDE SEQUENCE [LARGE SCALE GENOMIC DNA]</scope>
    <source>
        <strain evidence="6 7">ET3-3</strain>
    </source>
</reference>
<organism evidence="6 7">
    <name type="scientific">Nocardia terrae</name>
    <dbReference type="NCBI Taxonomy" id="2675851"/>
    <lineage>
        <taxon>Bacteria</taxon>
        <taxon>Bacillati</taxon>
        <taxon>Actinomycetota</taxon>
        <taxon>Actinomycetes</taxon>
        <taxon>Mycobacteriales</taxon>
        <taxon>Nocardiaceae</taxon>
        <taxon>Nocardia</taxon>
    </lineage>
</organism>
<dbReference type="PROSITE" id="PS50977">
    <property type="entry name" value="HTH_TETR_2"/>
    <property type="match status" value="1"/>
</dbReference>
<dbReference type="PANTHER" id="PTHR47506">
    <property type="entry name" value="TRANSCRIPTIONAL REGULATORY PROTEIN"/>
    <property type="match status" value="1"/>
</dbReference>
<protein>
    <submittedName>
        <fullName evidence="6">TetR family transcriptional regulator</fullName>
    </submittedName>
</protein>
<gene>
    <name evidence="6" type="ORF">GPX89_26110</name>
</gene>